<dbReference type="PANTHER" id="PTHR43731:SF14">
    <property type="entry name" value="PRESENILIN-ASSOCIATED RHOMBOID-LIKE PROTEIN, MITOCHONDRIAL"/>
    <property type="match status" value="1"/>
</dbReference>
<evidence type="ECO:0000313" key="9">
    <source>
        <dbReference type="EMBL" id="OOR93065.1"/>
    </source>
</evidence>
<dbReference type="Pfam" id="PF01694">
    <property type="entry name" value="Rhomboid"/>
    <property type="match status" value="1"/>
</dbReference>
<evidence type="ECO:0000313" key="10">
    <source>
        <dbReference type="Proteomes" id="UP000190435"/>
    </source>
</evidence>
<evidence type="ECO:0000256" key="2">
    <source>
        <dbReference type="ARBA" id="ARBA00009045"/>
    </source>
</evidence>
<gene>
    <name evidence="9" type="ORF">B0181_00870</name>
</gene>
<accession>A0A1T0ABI0</accession>
<evidence type="ECO:0000256" key="7">
    <source>
        <dbReference type="SAM" id="Phobius"/>
    </source>
</evidence>
<dbReference type="InterPro" id="IPR022764">
    <property type="entry name" value="Peptidase_S54_rhomboid_dom"/>
</dbReference>
<evidence type="ECO:0000259" key="8">
    <source>
        <dbReference type="Pfam" id="PF01694"/>
    </source>
</evidence>
<evidence type="ECO:0000256" key="5">
    <source>
        <dbReference type="ARBA" id="ARBA00022989"/>
    </source>
</evidence>
<sequence>MTIRQLFQVAPMTLLFIVAFVGFAGYQAMAGVSLDAPSSQDLLRFGANFLPLSLVNEPWRIVSSAFLHIGVLHLLFNSFAMYYFGQVAEQIVGGVRFVALFLLAAIGGNLFNLFITWQDVLAGEQIGLSAGASGGIMGVGAWLLVLALVKARTPFMLNARGLALVMMLNLIMGFAVDGIDNAGHIGGAAMGVILGLAYAAELRTKSQGGALSWFWVAAAVLSLGFVWLWWVLQGWVLGIVG</sequence>
<keyword evidence="3 7" id="KW-0812">Transmembrane</keyword>
<feature type="transmembrane region" description="Helical" evidence="7">
    <location>
        <begin position="155"/>
        <end position="176"/>
    </location>
</feature>
<feature type="transmembrane region" description="Helical" evidence="7">
    <location>
        <begin position="97"/>
        <end position="115"/>
    </location>
</feature>
<dbReference type="Gene3D" id="1.20.1540.10">
    <property type="entry name" value="Rhomboid-like"/>
    <property type="match status" value="1"/>
</dbReference>
<dbReference type="RefSeq" id="WP_078275613.1">
    <property type="nucleotide sequence ID" value="NZ_CAACXO010000048.1"/>
</dbReference>
<feature type="transmembrane region" description="Helical" evidence="7">
    <location>
        <begin position="127"/>
        <end position="148"/>
    </location>
</feature>
<dbReference type="STRING" id="34060.B0181_00870"/>
<dbReference type="InterPro" id="IPR050925">
    <property type="entry name" value="Rhomboid_protease_S54"/>
</dbReference>
<dbReference type="PANTHER" id="PTHR43731">
    <property type="entry name" value="RHOMBOID PROTEASE"/>
    <property type="match status" value="1"/>
</dbReference>
<dbReference type="InterPro" id="IPR035952">
    <property type="entry name" value="Rhomboid-like_sf"/>
</dbReference>
<organism evidence="9 10">
    <name type="scientific">Moraxella caviae</name>
    <dbReference type="NCBI Taxonomy" id="34060"/>
    <lineage>
        <taxon>Bacteria</taxon>
        <taxon>Pseudomonadati</taxon>
        <taxon>Pseudomonadota</taxon>
        <taxon>Gammaproteobacteria</taxon>
        <taxon>Moraxellales</taxon>
        <taxon>Moraxellaceae</taxon>
        <taxon>Moraxella</taxon>
    </lineage>
</organism>
<evidence type="ECO:0000256" key="3">
    <source>
        <dbReference type="ARBA" id="ARBA00022692"/>
    </source>
</evidence>
<reference evidence="9 10" key="1">
    <citation type="submission" date="2017-02" db="EMBL/GenBank/DDBJ databases">
        <title>Draft genome sequence of Moraxella caviae CCUG 355 type strain.</title>
        <authorList>
            <person name="Engstrom-Jakobsson H."/>
            <person name="Salva-Serra F."/>
            <person name="Thorell K."/>
            <person name="Gonzales-Siles L."/>
            <person name="Karlsson R."/>
            <person name="Boulund F."/>
            <person name="Engstrand L."/>
            <person name="Moore E."/>
        </authorList>
    </citation>
    <scope>NUCLEOTIDE SEQUENCE [LARGE SCALE GENOMIC DNA]</scope>
    <source>
        <strain evidence="9 10">CCUG 355</strain>
    </source>
</reference>
<comment type="similarity">
    <text evidence="2">Belongs to the peptidase S54 family.</text>
</comment>
<dbReference type="EMBL" id="MUXU01000006">
    <property type="protein sequence ID" value="OOR93065.1"/>
    <property type="molecule type" value="Genomic_DNA"/>
</dbReference>
<comment type="caution">
    <text evidence="9">The sequence shown here is derived from an EMBL/GenBank/DDBJ whole genome shotgun (WGS) entry which is preliminary data.</text>
</comment>
<dbReference type="AlphaFoldDB" id="A0A1T0ABI0"/>
<comment type="subcellular location">
    <subcellularLocation>
        <location evidence="1">Membrane</location>
        <topology evidence="1">Multi-pass membrane protein</topology>
    </subcellularLocation>
</comment>
<keyword evidence="5 7" id="KW-1133">Transmembrane helix</keyword>
<feature type="transmembrane region" description="Helical" evidence="7">
    <location>
        <begin position="182"/>
        <end position="200"/>
    </location>
</feature>
<protein>
    <recommendedName>
        <fullName evidence="8">Peptidase S54 rhomboid domain-containing protein</fullName>
    </recommendedName>
</protein>
<evidence type="ECO:0000256" key="4">
    <source>
        <dbReference type="ARBA" id="ARBA00022801"/>
    </source>
</evidence>
<name>A0A1T0ABI0_9GAMM</name>
<keyword evidence="6 7" id="KW-0472">Membrane</keyword>
<evidence type="ECO:0000256" key="6">
    <source>
        <dbReference type="ARBA" id="ARBA00023136"/>
    </source>
</evidence>
<keyword evidence="4" id="KW-0378">Hydrolase</keyword>
<dbReference type="OrthoDB" id="9778341at2"/>
<feature type="transmembrane region" description="Helical" evidence="7">
    <location>
        <begin position="61"/>
        <end position="85"/>
    </location>
</feature>
<proteinExistence type="inferred from homology"/>
<evidence type="ECO:0000256" key="1">
    <source>
        <dbReference type="ARBA" id="ARBA00004141"/>
    </source>
</evidence>
<keyword evidence="10" id="KW-1185">Reference proteome</keyword>
<dbReference type="GO" id="GO:0016020">
    <property type="term" value="C:membrane"/>
    <property type="evidence" value="ECO:0007669"/>
    <property type="project" value="UniProtKB-SubCell"/>
</dbReference>
<dbReference type="SUPFAM" id="SSF144091">
    <property type="entry name" value="Rhomboid-like"/>
    <property type="match status" value="1"/>
</dbReference>
<feature type="transmembrane region" description="Helical" evidence="7">
    <location>
        <begin position="212"/>
        <end position="232"/>
    </location>
</feature>
<dbReference type="GO" id="GO:0004252">
    <property type="term" value="F:serine-type endopeptidase activity"/>
    <property type="evidence" value="ECO:0007669"/>
    <property type="project" value="InterPro"/>
</dbReference>
<feature type="domain" description="Peptidase S54 rhomboid" evidence="8">
    <location>
        <begin position="56"/>
        <end position="198"/>
    </location>
</feature>
<dbReference type="Proteomes" id="UP000190435">
    <property type="component" value="Unassembled WGS sequence"/>
</dbReference>